<evidence type="ECO:0000256" key="2">
    <source>
        <dbReference type="ARBA" id="ARBA00009539"/>
    </source>
</evidence>
<dbReference type="InterPro" id="IPR024072">
    <property type="entry name" value="DHFR-like_dom_sf"/>
</dbReference>
<dbReference type="PRINTS" id="PR00070">
    <property type="entry name" value="DHFR"/>
</dbReference>
<name>A0A520S7B7_9GAMM</name>
<evidence type="ECO:0000256" key="4">
    <source>
        <dbReference type="ARBA" id="ARBA00022563"/>
    </source>
</evidence>
<dbReference type="InterPro" id="IPR012259">
    <property type="entry name" value="DHFR"/>
</dbReference>
<evidence type="ECO:0000259" key="9">
    <source>
        <dbReference type="PROSITE" id="PS51330"/>
    </source>
</evidence>
<keyword evidence="6 8" id="KW-0560">Oxidoreductase</keyword>
<dbReference type="InterPro" id="IPR001796">
    <property type="entry name" value="DHFR_dom"/>
</dbReference>
<dbReference type="PANTHER" id="PTHR48069:SF3">
    <property type="entry name" value="DIHYDROFOLATE REDUCTASE"/>
    <property type="match status" value="1"/>
</dbReference>
<dbReference type="EMBL" id="SHAH01000001">
    <property type="protein sequence ID" value="RZO78309.1"/>
    <property type="molecule type" value="Genomic_DNA"/>
</dbReference>
<dbReference type="AlphaFoldDB" id="A0A520S7B7"/>
<dbReference type="GO" id="GO:0004146">
    <property type="term" value="F:dihydrofolate reductase activity"/>
    <property type="evidence" value="ECO:0007669"/>
    <property type="project" value="UniProtKB-EC"/>
</dbReference>
<evidence type="ECO:0000256" key="6">
    <source>
        <dbReference type="ARBA" id="ARBA00023002"/>
    </source>
</evidence>
<evidence type="ECO:0000313" key="10">
    <source>
        <dbReference type="EMBL" id="RZO78309.1"/>
    </source>
</evidence>
<dbReference type="PIRSF" id="PIRSF000194">
    <property type="entry name" value="DHFR"/>
    <property type="match status" value="1"/>
</dbReference>
<dbReference type="EC" id="1.5.1.3" evidence="3 8"/>
<evidence type="ECO:0000256" key="8">
    <source>
        <dbReference type="PIRNR" id="PIRNR000194"/>
    </source>
</evidence>
<gene>
    <name evidence="10" type="ORF">EVA69_00095</name>
</gene>
<dbReference type="GO" id="GO:0006730">
    <property type="term" value="P:one-carbon metabolic process"/>
    <property type="evidence" value="ECO:0007669"/>
    <property type="project" value="UniProtKB-KW"/>
</dbReference>
<feature type="domain" description="DHFR" evidence="9">
    <location>
        <begin position="2"/>
        <end position="166"/>
    </location>
</feature>
<dbReference type="GO" id="GO:0005829">
    <property type="term" value="C:cytosol"/>
    <property type="evidence" value="ECO:0007669"/>
    <property type="project" value="TreeGrafter"/>
</dbReference>
<evidence type="ECO:0000313" key="11">
    <source>
        <dbReference type="Proteomes" id="UP000320404"/>
    </source>
</evidence>
<keyword evidence="4 8" id="KW-0554">One-carbon metabolism</keyword>
<comment type="pathway">
    <text evidence="1 8">Cofactor biosynthesis; tetrahydrofolate biosynthesis; 5,6,7,8-tetrahydrofolate from 7,8-dihydrofolate: step 1/1.</text>
</comment>
<comment type="function">
    <text evidence="7 8">Key enzyme in folate metabolism. Catalyzes an essential reaction for de novo glycine and purine synthesis, and for DNA precursor synthesis.</text>
</comment>
<dbReference type="GO" id="GO:0070401">
    <property type="term" value="F:NADP+ binding"/>
    <property type="evidence" value="ECO:0007669"/>
    <property type="project" value="UniProtKB-ARBA"/>
</dbReference>
<keyword evidence="5 8" id="KW-0521">NADP</keyword>
<dbReference type="GO" id="GO:0046452">
    <property type="term" value="P:dihydrofolate metabolic process"/>
    <property type="evidence" value="ECO:0007669"/>
    <property type="project" value="TreeGrafter"/>
</dbReference>
<proteinExistence type="inferred from homology"/>
<evidence type="ECO:0000256" key="1">
    <source>
        <dbReference type="ARBA" id="ARBA00004903"/>
    </source>
</evidence>
<comment type="caution">
    <text evidence="10">The sequence shown here is derived from an EMBL/GenBank/DDBJ whole genome shotgun (WGS) entry which is preliminary data.</text>
</comment>
<dbReference type="GO" id="GO:0046655">
    <property type="term" value="P:folic acid metabolic process"/>
    <property type="evidence" value="ECO:0007669"/>
    <property type="project" value="TreeGrafter"/>
</dbReference>
<dbReference type="Proteomes" id="UP000320404">
    <property type="component" value="Unassembled WGS sequence"/>
</dbReference>
<dbReference type="Gene3D" id="3.40.430.10">
    <property type="entry name" value="Dihydrofolate Reductase, subunit A"/>
    <property type="match status" value="1"/>
</dbReference>
<dbReference type="GO" id="GO:0046654">
    <property type="term" value="P:tetrahydrofolate biosynthetic process"/>
    <property type="evidence" value="ECO:0007669"/>
    <property type="project" value="UniProtKB-UniPathway"/>
</dbReference>
<dbReference type="SUPFAM" id="SSF53597">
    <property type="entry name" value="Dihydrofolate reductase-like"/>
    <property type="match status" value="1"/>
</dbReference>
<protein>
    <recommendedName>
        <fullName evidence="3 8">Dihydrofolate reductase</fullName>
        <ecNumber evidence="3 8">1.5.1.3</ecNumber>
    </recommendedName>
</protein>
<comment type="similarity">
    <text evidence="2 8">Belongs to the dihydrofolate reductase family.</text>
</comment>
<evidence type="ECO:0000256" key="3">
    <source>
        <dbReference type="ARBA" id="ARBA00012856"/>
    </source>
</evidence>
<dbReference type="CDD" id="cd00209">
    <property type="entry name" value="DHFR"/>
    <property type="match status" value="1"/>
</dbReference>
<accession>A0A520S7B7</accession>
<comment type="catalytic activity">
    <reaction evidence="8">
        <text>(6S)-5,6,7,8-tetrahydrofolate + NADP(+) = 7,8-dihydrofolate + NADPH + H(+)</text>
        <dbReference type="Rhea" id="RHEA:15009"/>
        <dbReference type="ChEBI" id="CHEBI:15378"/>
        <dbReference type="ChEBI" id="CHEBI:57451"/>
        <dbReference type="ChEBI" id="CHEBI:57453"/>
        <dbReference type="ChEBI" id="CHEBI:57783"/>
        <dbReference type="ChEBI" id="CHEBI:58349"/>
        <dbReference type="EC" id="1.5.1.3"/>
    </reaction>
</comment>
<sequence>MKLSLICAMASNGTIGRNNGLPWHLPADLRYFKATTMGHSIIMGRKTWESIGRPLPGRTSIVVTRDADYVAEGAKVVHSIQDALRLAESIAVIDGTEEAFVIGGAALYATAMPIAERFHLTRVHAEVEGDTVLSGFDESEWREVSRDDFQRNEANPFDYSICILEKHN</sequence>
<dbReference type="FunFam" id="3.40.430.10:FF:000001">
    <property type="entry name" value="Dihydrofolate reductase"/>
    <property type="match status" value="1"/>
</dbReference>
<organism evidence="10 11">
    <name type="scientific">OM182 bacterium</name>
    <dbReference type="NCBI Taxonomy" id="2510334"/>
    <lineage>
        <taxon>Bacteria</taxon>
        <taxon>Pseudomonadati</taxon>
        <taxon>Pseudomonadota</taxon>
        <taxon>Gammaproteobacteria</taxon>
        <taxon>OMG group</taxon>
        <taxon>OM182 clade</taxon>
    </lineage>
</organism>
<dbReference type="UniPathway" id="UPA00077">
    <property type="reaction ID" value="UER00158"/>
</dbReference>
<evidence type="ECO:0000256" key="7">
    <source>
        <dbReference type="ARBA" id="ARBA00025067"/>
    </source>
</evidence>
<dbReference type="PROSITE" id="PS51330">
    <property type="entry name" value="DHFR_2"/>
    <property type="match status" value="1"/>
</dbReference>
<evidence type="ECO:0000256" key="5">
    <source>
        <dbReference type="ARBA" id="ARBA00022857"/>
    </source>
</evidence>
<dbReference type="PANTHER" id="PTHR48069">
    <property type="entry name" value="DIHYDROFOLATE REDUCTASE"/>
    <property type="match status" value="1"/>
</dbReference>
<dbReference type="Pfam" id="PF00186">
    <property type="entry name" value="DHFR_1"/>
    <property type="match status" value="1"/>
</dbReference>
<reference evidence="10 11" key="1">
    <citation type="submission" date="2019-02" db="EMBL/GenBank/DDBJ databases">
        <title>Prokaryotic population dynamics and viral predation in marine succession experiment using metagenomics: the confinement effect.</title>
        <authorList>
            <person name="Haro-Moreno J.M."/>
            <person name="Rodriguez-Valera F."/>
            <person name="Lopez-Perez M."/>
        </authorList>
    </citation>
    <scope>NUCLEOTIDE SEQUENCE [LARGE SCALE GENOMIC DNA]</scope>
    <source>
        <strain evidence="10">MED-G158</strain>
    </source>
</reference>